<reference evidence="1" key="1">
    <citation type="submission" date="2022-10" db="EMBL/GenBank/DDBJ databases">
        <title>Genome Sequence of Xylaria curta.</title>
        <authorList>
            <person name="Buettner E."/>
        </authorList>
    </citation>
    <scope>NUCLEOTIDE SEQUENCE</scope>
    <source>
        <strain evidence="1">Babe10</strain>
    </source>
</reference>
<evidence type="ECO:0000313" key="1">
    <source>
        <dbReference type="EMBL" id="KAJ2990570.1"/>
    </source>
</evidence>
<dbReference type="EMBL" id="JAPDGR010000404">
    <property type="protein sequence ID" value="KAJ2990570.1"/>
    <property type="molecule type" value="Genomic_DNA"/>
</dbReference>
<sequence length="522" mass="58105">MQSFIFAIALAGNMIQGSMADANLVFDSEGYNRGRYGPDPYQYYHSVDVASPLLLVNHWDPSRTDNASYIFLTLDSPVGSDRAGTVIYRADDLSLVYSEPQWSVVHNSHIGQFNGNDYLVFIGQRRVGKGLSTTCLLYDSTYTLAYNISAHAIGHASMGTHECQLTANGSAVIILTEVIVFDLTAVGGPTEGKILDNIIQEIDVATGELLWIWRASENYDLSESYLEYRDGLGAYDYIHMNSAERTPEGDFLVSARHTRNIIFVDRESGDISWTLGGKKNNFIDISAGNAIDFGWQHHARFRNAARTHLTMFDNHNNVSVIGCSTNCTRGKHVELDYENYTVRLISEFYHPESLVSGFEGSYQQLQSGNVFLGWGANPTFTEHTPSGECVLDVQFDAWRPDKGYPINYRAFKMDWKAYPTWDPVIAALHTQRNGQFKVYVSWNGATEVAEWQLFVGDSYEEVTTSAIVTPRVGFETEIPLKSDRSLVRAAALDKDGQVLGMTAIVPLVIHEETGQSAGRASL</sequence>
<name>A0ACC1PDG8_9PEZI</name>
<proteinExistence type="predicted"/>
<comment type="caution">
    <text evidence="1">The sequence shown here is derived from an EMBL/GenBank/DDBJ whole genome shotgun (WGS) entry which is preliminary data.</text>
</comment>
<gene>
    <name evidence="1" type="ORF">NUW58_g2884</name>
</gene>
<dbReference type="Proteomes" id="UP001143856">
    <property type="component" value="Unassembled WGS sequence"/>
</dbReference>
<protein>
    <submittedName>
        <fullName evidence="1">Uncharacterized protein</fullName>
    </submittedName>
</protein>
<organism evidence="1 2">
    <name type="scientific">Xylaria curta</name>
    <dbReference type="NCBI Taxonomy" id="42375"/>
    <lineage>
        <taxon>Eukaryota</taxon>
        <taxon>Fungi</taxon>
        <taxon>Dikarya</taxon>
        <taxon>Ascomycota</taxon>
        <taxon>Pezizomycotina</taxon>
        <taxon>Sordariomycetes</taxon>
        <taxon>Xylariomycetidae</taxon>
        <taxon>Xylariales</taxon>
        <taxon>Xylariaceae</taxon>
        <taxon>Xylaria</taxon>
    </lineage>
</organism>
<keyword evidence="2" id="KW-1185">Reference proteome</keyword>
<evidence type="ECO:0000313" key="2">
    <source>
        <dbReference type="Proteomes" id="UP001143856"/>
    </source>
</evidence>
<accession>A0ACC1PDG8</accession>